<dbReference type="InterPro" id="IPR003698">
    <property type="entry name" value="Lipoyl_synth"/>
</dbReference>
<proteinExistence type="inferred from homology"/>
<dbReference type="SFLD" id="SFLDF00271">
    <property type="entry name" value="lipoyl_synthase"/>
    <property type="match status" value="1"/>
</dbReference>
<organism evidence="12 13">
    <name type="scientific">Salinibacter ruber (strain DSM 13855 / M31)</name>
    <dbReference type="NCBI Taxonomy" id="309807"/>
    <lineage>
        <taxon>Bacteria</taxon>
        <taxon>Pseudomonadati</taxon>
        <taxon>Rhodothermota</taxon>
        <taxon>Rhodothermia</taxon>
        <taxon>Rhodothermales</taxon>
        <taxon>Salinibacteraceae</taxon>
        <taxon>Salinibacter</taxon>
    </lineage>
</organism>
<dbReference type="Proteomes" id="UP000008674">
    <property type="component" value="Chromosome"/>
</dbReference>
<dbReference type="PANTHER" id="PTHR10949:SF0">
    <property type="entry name" value="LIPOYL SYNTHASE, MITOCHONDRIAL"/>
    <property type="match status" value="1"/>
</dbReference>
<evidence type="ECO:0000256" key="6">
    <source>
        <dbReference type="ARBA" id="ARBA00023004"/>
    </source>
</evidence>
<dbReference type="InterPro" id="IPR013785">
    <property type="entry name" value="Aldolase_TIM"/>
</dbReference>
<evidence type="ECO:0000256" key="7">
    <source>
        <dbReference type="ARBA" id="ARBA00023014"/>
    </source>
</evidence>
<evidence type="ECO:0000313" key="13">
    <source>
        <dbReference type="Proteomes" id="UP000008674"/>
    </source>
</evidence>
<comment type="cofactor">
    <cofactor evidence="9">
        <name>[4Fe-4S] cluster</name>
        <dbReference type="ChEBI" id="CHEBI:49883"/>
    </cofactor>
    <text evidence="9">Binds 2 [4Fe-4S] clusters per subunit. One cluster is coordinated with 3 cysteines and an exchangeable S-adenosyl-L-methionine.</text>
</comment>
<dbReference type="SFLD" id="SFLDS00029">
    <property type="entry name" value="Radical_SAM"/>
    <property type="match status" value="1"/>
</dbReference>
<feature type="binding site" evidence="9">
    <location>
        <position position="175"/>
    </location>
    <ligand>
        <name>[4Fe-4S] cluster</name>
        <dbReference type="ChEBI" id="CHEBI:49883"/>
        <label>2</label>
        <note>4Fe-4S-S-AdoMet</note>
    </ligand>
</feature>
<keyword evidence="13" id="KW-1185">Reference proteome</keyword>
<keyword evidence="1 9" id="KW-0004">4Fe-4S</keyword>
<dbReference type="EMBL" id="CP000159">
    <property type="protein sequence ID" value="ABC45271.1"/>
    <property type="molecule type" value="Genomic_DNA"/>
</dbReference>
<comment type="pathway">
    <text evidence="9">Protein modification; protein lipoylation via endogenous pathway; protein N(6)-(lipoyl)lysine from octanoyl-[acyl-carrier-protein]: step 2/2.</text>
</comment>
<dbReference type="STRING" id="309807.SRU_0796"/>
<dbReference type="GO" id="GO:0005737">
    <property type="term" value="C:cytoplasm"/>
    <property type="evidence" value="ECO:0007669"/>
    <property type="project" value="UniProtKB-SubCell"/>
</dbReference>
<dbReference type="AlphaFoldDB" id="Q2S4E9"/>
<feature type="binding site" evidence="9">
    <location>
        <position position="385"/>
    </location>
    <ligand>
        <name>[4Fe-4S] cluster</name>
        <dbReference type="ChEBI" id="CHEBI:49883"/>
        <label>1</label>
    </ligand>
</feature>
<evidence type="ECO:0000256" key="1">
    <source>
        <dbReference type="ARBA" id="ARBA00022485"/>
    </source>
</evidence>
<feature type="binding site" evidence="9">
    <location>
        <position position="149"/>
    </location>
    <ligand>
        <name>[4Fe-4S] cluster</name>
        <dbReference type="ChEBI" id="CHEBI:49883"/>
        <label>1</label>
    </ligand>
</feature>
<dbReference type="CDD" id="cd01335">
    <property type="entry name" value="Radical_SAM"/>
    <property type="match status" value="1"/>
</dbReference>
<dbReference type="SMART" id="SM00729">
    <property type="entry name" value="Elp3"/>
    <property type="match status" value="1"/>
</dbReference>
<evidence type="ECO:0000259" key="11">
    <source>
        <dbReference type="PROSITE" id="PS51918"/>
    </source>
</evidence>
<dbReference type="EC" id="2.8.1.8" evidence="9"/>
<evidence type="ECO:0000256" key="9">
    <source>
        <dbReference type="HAMAP-Rule" id="MF_00206"/>
    </source>
</evidence>
<dbReference type="GO" id="GO:0016992">
    <property type="term" value="F:lipoate synthase activity"/>
    <property type="evidence" value="ECO:0007669"/>
    <property type="project" value="UniProtKB-UniRule"/>
</dbReference>
<keyword evidence="3 9" id="KW-0808">Transferase</keyword>
<dbReference type="InterPro" id="IPR058240">
    <property type="entry name" value="rSAM_sf"/>
</dbReference>
<dbReference type="InterPro" id="IPR031691">
    <property type="entry name" value="LIAS_N"/>
</dbReference>
<dbReference type="HAMAP" id="MF_00206">
    <property type="entry name" value="Lipoyl_synth"/>
    <property type="match status" value="1"/>
</dbReference>
<gene>
    <name evidence="9 12" type="primary">lipA</name>
    <name evidence="12" type="ordered locus">SRU_0796</name>
</gene>
<keyword evidence="2 9" id="KW-0963">Cytoplasm</keyword>
<dbReference type="SFLD" id="SFLDG01058">
    <property type="entry name" value="lipoyl_synthase_like"/>
    <property type="match status" value="1"/>
</dbReference>
<dbReference type="UniPathway" id="UPA00538">
    <property type="reaction ID" value="UER00593"/>
</dbReference>
<dbReference type="PROSITE" id="PS51918">
    <property type="entry name" value="RADICAL_SAM"/>
    <property type="match status" value="1"/>
</dbReference>
<evidence type="ECO:0000256" key="8">
    <source>
        <dbReference type="ARBA" id="ARBA00047326"/>
    </source>
</evidence>
<dbReference type="GO" id="GO:0051539">
    <property type="term" value="F:4 iron, 4 sulfur cluster binding"/>
    <property type="evidence" value="ECO:0007669"/>
    <property type="project" value="UniProtKB-UniRule"/>
</dbReference>
<accession>Q2S4E9</accession>
<evidence type="ECO:0000256" key="2">
    <source>
        <dbReference type="ARBA" id="ARBA00022490"/>
    </source>
</evidence>
<dbReference type="PANTHER" id="PTHR10949">
    <property type="entry name" value="LIPOYL SYNTHASE"/>
    <property type="match status" value="1"/>
</dbReference>
<comment type="subcellular location">
    <subcellularLocation>
        <location evidence="9">Cytoplasm</location>
    </subcellularLocation>
</comment>
<dbReference type="SUPFAM" id="SSF102114">
    <property type="entry name" value="Radical SAM enzymes"/>
    <property type="match status" value="1"/>
</dbReference>
<comment type="similarity">
    <text evidence="9">Belongs to the radical SAM superfamily. Lipoyl synthase family.</text>
</comment>
<evidence type="ECO:0000256" key="3">
    <source>
        <dbReference type="ARBA" id="ARBA00022679"/>
    </source>
</evidence>
<dbReference type="NCBIfam" id="TIGR00510">
    <property type="entry name" value="lipA"/>
    <property type="match status" value="1"/>
</dbReference>
<evidence type="ECO:0000256" key="5">
    <source>
        <dbReference type="ARBA" id="ARBA00022723"/>
    </source>
</evidence>
<feature type="domain" description="Radical SAM core" evidence="11">
    <location>
        <begin position="161"/>
        <end position="374"/>
    </location>
</feature>
<dbReference type="FunFam" id="3.20.20.70:FF:000040">
    <property type="entry name" value="Lipoyl synthase"/>
    <property type="match status" value="1"/>
</dbReference>
<sequence length="392" mass="43956">MVKPTSLLPVCWGPARTGRPAQREERASRAHVFPLPCFRADPGGPFVRPDGRLIDTSLLRMSTTETRDPDTSENEPTMPGDTDLGAVEPDPIGPSGDGDPGFVELPVVENTNKNKRGERPEWLRVSLPQGESYTEVRQTVEDHDLHTVCESANCPNMGECWSRGTATFMILGDVCTRSCGFCAVKTGQPQDGLDWDEPRRVADAVDKMDLDHAVITSVNRDEREDGGAPIFAEVIERIHDLGATCEVLTPDFRGMRDPCETVFEAEPDIFNHNVETVPSLYRRVRPQADYERSLRVLRWAKEEGLRTKSGIMVGLGESKEEVLEIMEDFVEIGLDVMTIGQYMQPTDHHLPVEEWVEPEVFDWYKEVGEEKGIDHVESSPLTRSSYHAEEHV</sequence>
<dbReference type="HOGENOM" id="CLU_033144_2_1_10"/>
<dbReference type="Pfam" id="PF04055">
    <property type="entry name" value="Radical_SAM"/>
    <property type="match status" value="1"/>
</dbReference>
<evidence type="ECO:0000256" key="10">
    <source>
        <dbReference type="SAM" id="MobiDB-lite"/>
    </source>
</evidence>
<keyword evidence="4 9" id="KW-0949">S-adenosyl-L-methionine</keyword>
<dbReference type="EnsemblBacteria" id="ABC45271">
    <property type="protein sequence ID" value="ABC45271"/>
    <property type="gene ID" value="SRU_0796"/>
</dbReference>
<feature type="region of interest" description="Disordered" evidence="10">
    <location>
        <begin position="62"/>
        <end position="85"/>
    </location>
</feature>
<keyword evidence="6 9" id="KW-0408">Iron</keyword>
<feature type="binding site" evidence="9">
    <location>
        <position position="160"/>
    </location>
    <ligand>
        <name>[4Fe-4S] cluster</name>
        <dbReference type="ChEBI" id="CHEBI:49883"/>
        <label>1</label>
    </ligand>
</feature>
<dbReference type="GO" id="GO:0009249">
    <property type="term" value="P:protein lipoylation"/>
    <property type="evidence" value="ECO:0007669"/>
    <property type="project" value="UniProtKB-UniRule"/>
</dbReference>
<keyword evidence="5 9" id="KW-0479">Metal-binding</keyword>
<comment type="function">
    <text evidence="9">Catalyzes the radical-mediated insertion of two sulfur atoms into the C-6 and C-8 positions of the octanoyl moiety bound to the lipoyl domains of lipoate-dependent enzymes, thereby converting the octanoylated domains into lipoylated derivatives.</text>
</comment>
<dbReference type="Pfam" id="PF16881">
    <property type="entry name" value="LIAS_N"/>
    <property type="match status" value="1"/>
</dbReference>
<dbReference type="NCBIfam" id="NF004019">
    <property type="entry name" value="PRK05481.1"/>
    <property type="match status" value="1"/>
</dbReference>
<dbReference type="GO" id="GO:0046872">
    <property type="term" value="F:metal ion binding"/>
    <property type="evidence" value="ECO:0007669"/>
    <property type="project" value="UniProtKB-KW"/>
</dbReference>
<feature type="binding site" evidence="9">
    <location>
        <position position="179"/>
    </location>
    <ligand>
        <name>[4Fe-4S] cluster</name>
        <dbReference type="ChEBI" id="CHEBI:49883"/>
        <label>2</label>
        <note>4Fe-4S-S-AdoMet</note>
    </ligand>
</feature>
<evidence type="ECO:0000313" key="12">
    <source>
        <dbReference type="EMBL" id="ABC45271.1"/>
    </source>
</evidence>
<feature type="binding site" evidence="9">
    <location>
        <position position="154"/>
    </location>
    <ligand>
        <name>[4Fe-4S] cluster</name>
        <dbReference type="ChEBI" id="CHEBI:49883"/>
        <label>1</label>
    </ligand>
</feature>
<feature type="binding site" evidence="9">
    <location>
        <position position="182"/>
    </location>
    <ligand>
        <name>[4Fe-4S] cluster</name>
        <dbReference type="ChEBI" id="CHEBI:49883"/>
        <label>2</label>
        <note>4Fe-4S-S-AdoMet</note>
    </ligand>
</feature>
<dbReference type="NCBIfam" id="NF009544">
    <property type="entry name" value="PRK12928.1"/>
    <property type="match status" value="1"/>
</dbReference>
<reference evidence="12 13" key="1">
    <citation type="journal article" date="2005" name="Proc. Natl. Acad. Sci. U.S.A.">
        <title>The genome of Salinibacter ruber: convergence and gene exchange among hyperhalophilic bacteria and archaea.</title>
        <authorList>
            <person name="Mongodin E.F."/>
            <person name="Nelson K.E."/>
            <person name="Daugherty S."/>
            <person name="Deboy R.T."/>
            <person name="Wister J."/>
            <person name="Khouri H."/>
            <person name="Weidman J."/>
            <person name="Walsh D.A."/>
            <person name="Papke R.T."/>
            <person name="Sanchez Perez G."/>
            <person name="Sharma A.K."/>
            <person name="Nesbo C.L."/>
            <person name="MacLeod D."/>
            <person name="Bapteste E."/>
            <person name="Doolittle W.F."/>
            <person name="Charlebois R.L."/>
            <person name="Legault B."/>
            <person name="Rodriguez-Valera F."/>
        </authorList>
    </citation>
    <scope>NUCLEOTIDE SEQUENCE [LARGE SCALE GENOMIC DNA]</scope>
    <source>
        <strain evidence="13">DSM 13855 / CECT 5946 / M31</strain>
    </source>
</reference>
<protein>
    <recommendedName>
        <fullName evidence="9">Lipoyl synthase</fullName>
        <ecNumber evidence="9">2.8.1.8</ecNumber>
    </recommendedName>
    <alternativeName>
        <fullName evidence="9">Lip-syn</fullName>
        <shortName evidence="9">LS</shortName>
    </alternativeName>
    <alternativeName>
        <fullName evidence="9">Lipoate synthase</fullName>
    </alternativeName>
    <alternativeName>
        <fullName evidence="9">Lipoic acid synthase</fullName>
    </alternativeName>
    <alternativeName>
        <fullName evidence="9">Sulfur insertion protein LipA</fullName>
    </alternativeName>
</protein>
<dbReference type="InterPro" id="IPR007197">
    <property type="entry name" value="rSAM"/>
</dbReference>
<comment type="catalytic activity">
    <reaction evidence="8 9">
        <text>[[Fe-S] cluster scaffold protein carrying a second [4Fe-4S](2+) cluster] + N(6)-octanoyl-L-lysyl-[protein] + 2 oxidized [2Fe-2S]-[ferredoxin] + 2 S-adenosyl-L-methionine + 4 H(+) = [[Fe-S] cluster scaffold protein] + N(6)-[(R)-dihydrolipoyl]-L-lysyl-[protein] + 4 Fe(3+) + 2 hydrogen sulfide + 2 5'-deoxyadenosine + 2 L-methionine + 2 reduced [2Fe-2S]-[ferredoxin]</text>
        <dbReference type="Rhea" id="RHEA:16585"/>
        <dbReference type="Rhea" id="RHEA-COMP:9928"/>
        <dbReference type="Rhea" id="RHEA-COMP:10000"/>
        <dbReference type="Rhea" id="RHEA-COMP:10001"/>
        <dbReference type="Rhea" id="RHEA-COMP:10475"/>
        <dbReference type="Rhea" id="RHEA-COMP:14568"/>
        <dbReference type="Rhea" id="RHEA-COMP:14569"/>
        <dbReference type="ChEBI" id="CHEBI:15378"/>
        <dbReference type="ChEBI" id="CHEBI:17319"/>
        <dbReference type="ChEBI" id="CHEBI:29034"/>
        <dbReference type="ChEBI" id="CHEBI:29919"/>
        <dbReference type="ChEBI" id="CHEBI:33722"/>
        <dbReference type="ChEBI" id="CHEBI:33737"/>
        <dbReference type="ChEBI" id="CHEBI:33738"/>
        <dbReference type="ChEBI" id="CHEBI:57844"/>
        <dbReference type="ChEBI" id="CHEBI:59789"/>
        <dbReference type="ChEBI" id="CHEBI:78809"/>
        <dbReference type="ChEBI" id="CHEBI:83100"/>
        <dbReference type="EC" id="2.8.1.8"/>
    </reaction>
</comment>
<dbReference type="KEGG" id="sru:SRU_0796"/>
<dbReference type="InterPro" id="IPR006638">
    <property type="entry name" value="Elp3/MiaA/NifB-like_rSAM"/>
</dbReference>
<evidence type="ECO:0000256" key="4">
    <source>
        <dbReference type="ARBA" id="ARBA00022691"/>
    </source>
</evidence>
<name>Q2S4E9_SALRD</name>
<dbReference type="eggNOG" id="COG0320">
    <property type="taxonomic scope" value="Bacteria"/>
</dbReference>
<keyword evidence="7 9" id="KW-0411">Iron-sulfur</keyword>
<dbReference type="Gene3D" id="3.20.20.70">
    <property type="entry name" value="Aldolase class I"/>
    <property type="match status" value="1"/>
</dbReference>